<gene>
    <name evidence="1" type="ORF">HYH02_007218</name>
</gene>
<name>A0A835WHW2_9CHLO</name>
<evidence type="ECO:0000313" key="2">
    <source>
        <dbReference type="Proteomes" id="UP000613740"/>
    </source>
</evidence>
<comment type="caution">
    <text evidence="1">The sequence shown here is derived from an EMBL/GenBank/DDBJ whole genome shotgun (WGS) entry which is preliminary data.</text>
</comment>
<dbReference type="Proteomes" id="UP000613740">
    <property type="component" value="Unassembled WGS sequence"/>
</dbReference>
<dbReference type="PANTHER" id="PTHR47475">
    <property type="entry name" value="CHROMOSOME TRANSMISSION FIDELITY PROTEIN 8"/>
    <property type="match status" value="1"/>
</dbReference>
<accession>A0A835WHW2</accession>
<proteinExistence type="predicted"/>
<dbReference type="GO" id="GO:0007064">
    <property type="term" value="P:mitotic sister chromatid cohesion"/>
    <property type="evidence" value="ECO:0007669"/>
    <property type="project" value="InterPro"/>
</dbReference>
<protein>
    <recommendedName>
        <fullName evidence="3">Chromosome transmission fidelity protein 8</fullName>
    </recommendedName>
</protein>
<reference evidence="1" key="1">
    <citation type="journal article" date="2020" name="bioRxiv">
        <title>Comparative genomics of Chlamydomonas.</title>
        <authorList>
            <person name="Craig R.J."/>
            <person name="Hasan A.R."/>
            <person name="Ness R.W."/>
            <person name="Keightley P.D."/>
        </authorList>
    </citation>
    <scope>NUCLEOTIDE SEQUENCE</scope>
    <source>
        <strain evidence="1">CCAP 11/173</strain>
    </source>
</reference>
<dbReference type="EMBL" id="JAEHOD010000020">
    <property type="protein sequence ID" value="KAG2447760.1"/>
    <property type="molecule type" value="Genomic_DNA"/>
</dbReference>
<dbReference type="AlphaFoldDB" id="A0A835WHW2"/>
<sequence length="124" mass="13629">MIVPIKTPDGEVVEWVLVELQGKIEQLTPEQSSEIGMLLSNDPDGKSLQLTVGYHQLEGKKLTLKKPMAILSKVETSPTGPMECGEEVAAPDSRSTAYEVVGVIRHQYLFKTRPRALISKPGSR</sequence>
<dbReference type="OrthoDB" id="121932at2759"/>
<evidence type="ECO:0000313" key="1">
    <source>
        <dbReference type="EMBL" id="KAG2447760.1"/>
    </source>
</evidence>
<dbReference type="InterPro" id="IPR018607">
    <property type="entry name" value="Ctf8"/>
</dbReference>
<dbReference type="GO" id="GO:0031390">
    <property type="term" value="C:Ctf18 RFC-like complex"/>
    <property type="evidence" value="ECO:0007669"/>
    <property type="project" value="InterPro"/>
</dbReference>
<organism evidence="1 2">
    <name type="scientific">Chlamydomonas schloesseri</name>
    <dbReference type="NCBI Taxonomy" id="2026947"/>
    <lineage>
        <taxon>Eukaryota</taxon>
        <taxon>Viridiplantae</taxon>
        <taxon>Chlorophyta</taxon>
        <taxon>core chlorophytes</taxon>
        <taxon>Chlorophyceae</taxon>
        <taxon>CS clade</taxon>
        <taxon>Chlamydomonadales</taxon>
        <taxon>Chlamydomonadaceae</taxon>
        <taxon>Chlamydomonas</taxon>
    </lineage>
</organism>
<dbReference type="Pfam" id="PF09696">
    <property type="entry name" value="Ctf8"/>
    <property type="match status" value="1"/>
</dbReference>
<dbReference type="PANTHER" id="PTHR47475:SF2">
    <property type="entry name" value="CHROMOSOME TRANSMISSION FIDELITY PROTEIN 8"/>
    <property type="match status" value="1"/>
</dbReference>
<evidence type="ECO:0008006" key="3">
    <source>
        <dbReference type="Google" id="ProtNLM"/>
    </source>
</evidence>
<keyword evidence="2" id="KW-1185">Reference proteome</keyword>